<evidence type="ECO:0000313" key="6">
    <source>
        <dbReference type="EMBL" id="MEJ2867155.1"/>
    </source>
</evidence>
<dbReference type="PROSITE" id="PS51194">
    <property type="entry name" value="HELICASE_CTER"/>
    <property type="match status" value="1"/>
</dbReference>
<evidence type="ECO:0000259" key="3">
    <source>
        <dbReference type="PROSITE" id="PS50966"/>
    </source>
</evidence>
<feature type="domain" description="Helicase C-terminal" evidence="5">
    <location>
        <begin position="930"/>
        <end position="1074"/>
    </location>
</feature>
<dbReference type="SMART" id="SM00487">
    <property type="entry name" value="DEXDc"/>
    <property type="match status" value="1"/>
</dbReference>
<dbReference type="PROSITE" id="PS51192">
    <property type="entry name" value="HELICASE_ATP_BIND_1"/>
    <property type="match status" value="1"/>
</dbReference>
<dbReference type="SMART" id="SM00490">
    <property type="entry name" value="HELICc"/>
    <property type="match status" value="1"/>
</dbReference>
<accession>A0ABU8MIL5</accession>
<dbReference type="InterPro" id="IPR000330">
    <property type="entry name" value="SNF2_N"/>
</dbReference>
<dbReference type="RefSeq" id="WP_337693778.1">
    <property type="nucleotide sequence ID" value="NZ_JBBEGN010000002.1"/>
</dbReference>
<dbReference type="InterPro" id="IPR014001">
    <property type="entry name" value="Helicase_ATP-bd"/>
</dbReference>
<evidence type="ECO:0000256" key="2">
    <source>
        <dbReference type="PROSITE-ProRule" id="PRU00325"/>
    </source>
</evidence>
<sequence>MTVEGLDAGDVAEVLGPVVSERGRRYARDGAVLYAEWHPGTLQLRGVVRGGEGQVYSTIVRFDGDGRGGVRLVDGECSCPVGTMCKHVAAMAFHAVPDTAAAPSTPSWELALDALLGAEPAPTRAATGTLAIEVTPDGAGGLMARLMCRGSRGWVYGGLQWNRMLRGAAEVEHAPEQLAVVRELYLLHHAAQAGTGFSPYRYYGYGADEKVIDLAEIASPRLWTLLDAAAEAGVAILPSRHKLGPVTRRATASLQLDVTAGPDAGSLAIRPVLRFDGEPDADARPVAFLGGDTAHGVVTVSAAENLAPASCRLSLARLEPTVSRSVWQAALDGADIAVPADAVDRFRSRFASRLAEVRGVTSSDGAFTPPRIGPPVLVLHATFGAEHALALRWEWAYDVGGTDVRAPLDRPAPGEEFRDVPAEQATLDRLADLPVDWRRFRVRPVDGPGPHRLIKLGTAAFVTEVLPVLEDAPDVRVERSGEPARYREVGDELTIGVSTTESEAGTGPDAGRDWFDLGITLSAEGREIPFADVFTALVKGRSHLLLPDGAYFSLEKPELVALRRLIEEAWAMQERPGGPLRVSRYQAGWWEELAGLGVVAREAEAWREQVGGLLAAGALDPAPVPTSLRADLRPYQRAGFEWLAFLWRHRLGGVLADDMGLGKTVQALALIAHARETEPGAGPVLIVAPTSVVPNWTAEAARFTPALRVVALTDTLRRRGQDLATVVAGADVVVTSYTLFRLDVQAHEAIGWSAVLFDEAQFLKNRRSKVYACARRVPAPVKLAITGTPMENDLMELWSLLSVTAAGLFPNSEQFRETFAKPIERGDAELLARLRRRIRPLMLRRTKEQVAPDLPPKQEQVLPVELAPAHQRLYQRVLQRERARILQLLDDVDDNRIAILASITKLRQLSLHPALIGEDGAGGSAKIDLLVEQLGDVIGGGHRALVFSQFTGFLAHVREALEAAGIAYAYLDGTTRDRAAAIAGFKDGDAPVFLISLKAGGFGLNLTEADYCFLLDPWWNPATEAQAIDRTHRIGQDRAVMVYRLIAQDTVEEKVRALAQRKAELTAGVMDDGAAFAATLDAEDIRALIS</sequence>
<dbReference type="InterPro" id="IPR038718">
    <property type="entry name" value="SNF2-like_sf"/>
</dbReference>
<dbReference type="PANTHER" id="PTHR10799">
    <property type="entry name" value="SNF2/RAD54 HELICASE FAMILY"/>
    <property type="match status" value="1"/>
</dbReference>
<reference evidence="6 7" key="1">
    <citation type="submission" date="2024-03" db="EMBL/GenBank/DDBJ databases">
        <title>Actinomycetospora sp. OC33-EN08, a novel actinomycete isolated from wild orchid (Aerides multiflora).</title>
        <authorList>
            <person name="Suriyachadkun C."/>
        </authorList>
    </citation>
    <scope>NUCLEOTIDE SEQUENCE [LARGE SCALE GENOMIC DNA]</scope>
    <source>
        <strain evidence="6 7">OC33-EN08</strain>
    </source>
</reference>
<name>A0ABU8MIL5_9PSEU</name>
<dbReference type="InterPro" id="IPR001650">
    <property type="entry name" value="Helicase_C-like"/>
</dbReference>
<evidence type="ECO:0000313" key="7">
    <source>
        <dbReference type="Proteomes" id="UP001385809"/>
    </source>
</evidence>
<comment type="caution">
    <text evidence="6">The sequence shown here is derived from an EMBL/GenBank/DDBJ whole genome shotgun (WGS) entry which is preliminary data.</text>
</comment>
<keyword evidence="1" id="KW-0378">Hydrolase</keyword>
<evidence type="ECO:0000259" key="4">
    <source>
        <dbReference type="PROSITE" id="PS51192"/>
    </source>
</evidence>
<evidence type="ECO:0000259" key="5">
    <source>
        <dbReference type="PROSITE" id="PS51194"/>
    </source>
</evidence>
<organism evidence="6 7">
    <name type="scientific">Actinomycetospora aurantiaca</name>
    <dbReference type="NCBI Taxonomy" id="3129233"/>
    <lineage>
        <taxon>Bacteria</taxon>
        <taxon>Bacillati</taxon>
        <taxon>Actinomycetota</taxon>
        <taxon>Actinomycetes</taxon>
        <taxon>Pseudonocardiales</taxon>
        <taxon>Pseudonocardiaceae</taxon>
        <taxon>Actinomycetospora</taxon>
    </lineage>
</organism>
<dbReference type="SUPFAM" id="SSF52540">
    <property type="entry name" value="P-loop containing nucleoside triphosphate hydrolases"/>
    <property type="match status" value="2"/>
</dbReference>
<dbReference type="EMBL" id="JBBEGN010000002">
    <property type="protein sequence ID" value="MEJ2867155.1"/>
    <property type="molecule type" value="Genomic_DNA"/>
</dbReference>
<keyword evidence="2" id="KW-0863">Zinc-finger</keyword>
<dbReference type="Proteomes" id="UP001385809">
    <property type="component" value="Unassembled WGS sequence"/>
</dbReference>
<dbReference type="Pfam" id="PF00271">
    <property type="entry name" value="Helicase_C"/>
    <property type="match status" value="1"/>
</dbReference>
<keyword evidence="2" id="KW-0862">Zinc</keyword>
<dbReference type="Gene3D" id="3.40.50.300">
    <property type="entry name" value="P-loop containing nucleotide triphosphate hydrolases"/>
    <property type="match status" value="1"/>
</dbReference>
<dbReference type="PROSITE" id="PS50966">
    <property type="entry name" value="ZF_SWIM"/>
    <property type="match status" value="1"/>
</dbReference>
<dbReference type="Pfam" id="PF04434">
    <property type="entry name" value="SWIM"/>
    <property type="match status" value="1"/>
</dbReference>
<dbReference type="InterPro" id="IPR027417">
    <property type="entry name" value="P-loop_NTPase"/>
</dbReference>
<proteinExistence type="predicted"/>
<evidence type="ECO:0000256" key="1">
    <source>
        <dbReference type="ARBA" id="ARBA00022801"/>
    </source>
</evidence>
<dbReference type="InterPro" id="IPR007527">
    <property type="entry name" value="Znf_SWIM"/>
</dbReference>
<dbReference type="Gene3D" id="3.40.50.10810">
    <property type="entry name" value="Tandem AAA-ATPase domain"/>
    <property type="match status" value="1"/>
</dbReference>
<protein>
    <submittedName>
        <fullName evidence="6">SNF2-related protein</fullName>
    </submittedName>
</protein>
<dbReference type="InterPro" id="IPR049730">
    <property type="entry name" value="SNF2/RAD54-like_C"/>
</dbReference>
<gene>
    <name evidence="6" type="ORF">WCD74_05220</name>
</gene>
<feature type="domain" description="Helicase ATP-binding" evidence="4">
    <location>
        <begin position="644"/>
        <end position="807"/>
    </location>
</feature>
<keyword evidence="2" id="KW-0479">Metal-binding</keyword>
<keyword evidence="7" id="KW-1185">Reference proteome</keyword>
<dbReference type="CDD" id="cd18793">
    <property type="entry name" value="SF2_C_SNF"/>
    <property type="match status" value="1"/>
</dbReference>
<feature type="domain" description="SWIM-type" evidence="3">
    <location>
        <begin position="56"/>
        <end position="96"/>
    </location>
</feature>
<dbReference type="Pfam" id="PF00176">
    <property type="entry name" value="SNF2-rel_dom"/>
    <property type="match status" value="1"/>
</dbReference>